<accession>A0A3N1CNG9</accession>
<organism evidence="8 9">
    <name type="scientific">Actinocorallia herbida</name>
    <dbReference type="NCBI Taxonomy" id="58109"/>
    <lineage>
        <taxon>Bacteria</taxon>
        <taxon>Bacillati</taxon>
        <taxon>Actinomycetota</taxon>
        <taxon>Actinomycetes</taxon>
        <taxon>Streptosporangiales</taxon>
        <taxon>Thermomonosporaceae</taxon>
        <taxon>Actinocorallia</taxon>
    </lineage>
</organism>
<dbReference type="InterPro" id="IPR039425">
    <property type="entry name" value="RNA_pol_sigma-70-like"/>
</dbReference>
<keyword evidence="9" id="KW-1185">Reference proteome</keyword>
<feature type="domain" description="RNA polymerase sigma-70 region 2" evidence="6">
    <location>
        <begin position="27"/>
        <end position="92"/>
    </location>
</feature>
<dbReference type="InterPro" id="IPR013325">
    <property type="entry name" value="RNA_pol_sigma_r2"/>
</dbReference>
<dbReference type="EMBL" id="RJKE01000001">
    <property type="protein sequence ID" value="ROO82704.1"/>
    <property type="molecule type" value="Genomic_DNA"/>
</dbReference>
<dbReference type="InterPro" id="IPR007630">
    <property type="entry name" value="RNA_pol_sigma70_r4"/>
</dbReference>
<dbReference type="Gene3D" id="1.10.1740.10">
    <property type="match status" value="1"/>
</dbReference>
<reference evidence="8 9" key="1">
    <citation type="submission" date="2018-11" db="EMBL/GenBank/DDBJ databases">
        <title>Sequencing the genomes of 1000 actinobacteria strains.</title>
        <authorList>
            <person name="Klenk H.-P."/>
        </authorList>
    </citation>
    <scope>NUCLEOTIDE SEQUENCE [LARGE SCALE GENOMIC DNA]</scope>
    <source>
        <strain evidence="8 9">DSM 44254</strain>
    </source>
</reference>
<dbReference type="CDD" id="cd06171">
    <property type="entry name" value="Sigma70_r4"/>
    <property type="match status" value="1"/>
</dbReference>
<dbReference type="SUPFAM" id="SSF88946">
    <property type="entry name" value="Sigma2 domain of RNA polymerase sigma factors"/>
    <property type="match status" value="1"/>
</dbReference>
<evidence type="ECO:0000313" key="9">
    <source>
        <dbReference type="Proteomes" id="UP000272400"/>
    </source>
</evidence>
<dbReference type="Pfam" id="PF04545">
    <property type="entry name" value="Sigma70_r4"/>
    <property type="match status" value="1"/>
</dbReference>
<dbReference type="InterPro" id="IPR013324">
    <property type="entry name" value="RNA_pol_sigma_r3/r4-like"/>
</dbReference>
<dbReference type="InterPro" id="IPR014284">
    <property type="entry name" value="RNA_pol_sigma-70_dom"/>
</dbReference>
<dbReference type="NCBIfam" id="TIGR02983">
    <property type="entry name" value="SigE-fam_strep"/>
    <property type="match status" value="1"/>
</dbReference>
<keyword evidence="3" id="KW-0731">Sigma factor</keyword>
<proteinExistence type="inferred from homology"/>
<dbReference type="PANTHER" id="PTHR43133">
    <property type="entry name" value="RNA POLYMERASE ECF-TYPE SIGMA FACTO"/>
    <property type="match status" value="1"/>
</dbReference>
<dbReference type="RefSeq" id="WP_246052439.1">
    <property type="nucleotide sequence ID" value="NZ_RJKE01000001.1"/>
</dbReference>
<keyword evidence="5" id="KW-0804">Transcription</keyword>
<evidence type="ECO:0000256" key="1">
    <source>
        <dbReference type="ARBA" id="ARBA00010641"/>
    </source>
</evidence>
<dbReference type="AlphaFoldDB" id="A0A3N1CNG9"/>
<dbReference type="Gene3D" id="1.10.10.10">
    <property type="entry name" value="Winged helix-like DNA-binding domain superfamily/Winged helix DNA-binding domain"/>
    <property type="match status" value="1"/>
</dbReference>
<evidence type="ECO:0000313" key="8">
    <source>
        <dbReference type="EMBL" id="ROO82704.1"/>
    </source>
</evidence>
<evidence type="ECO:0000256" key="2">
    <source>
        <dbReference type="ARBA" id="ARBA00023015"/>
    </source>
</evidence>
<dbReference type="NCBIfam" id="TIGR02937">
    <property type="entry name" value="sigma70-ECF"/>
    <property type="match status" value="1"/>
</dbReference>
<dbReference type="Proteomes" id="UP000272400">
    <property type="component" value="Unassembled WGS sequence"/>
</dbReference>
<protein>
    <submittedName>
        <fullName evidence="8">RNA polymerase sigma-70 factor (Sigma-E family)</fullName>
    </submittedName>
</protein>
<dbReference type="Pfam" id="PF04542">
    <property type="entry name" value="Sigma70_r2"/>
    <property type="match status" value="1"/>
</dbReference>
<evidence type="ECO:0000259" key="6">
    <source>
        <dbReference type="Pfam" id="PF04542"/>
    </source>
</evidence>
<dbReference type="InterPro" id="IPR007627">
    <property type="entry name" value="RNA_pol_sigma70_r2"/>
</dbReference>
<evidence type="ECO:0000256" key="3">
    <source>
        <dbReference type="ARBA" id="ARBA00023082"/>
    </source>
</evidence>
<dbReference type="PANTHER" id="PTHR43133:SF50">
    <property type="entry name" value="ECF RNA POLYMERASE SIGMA FACTOR SIGM"/>
    <property type="match status" value="1"/>
</dbReference>
<dbReference type="InterPro" id="IPR014325">
    <property type="entry name" value="RNA_pol_sigma-E_actinobac"/>
</dbReference>
<dbReference type="GO" id="GO:0016987">
    <property type="term" value="F:sigma factor activity"/>
    <property type="evidence" value="ECO:0007669"/>
    <property type="project" value="UniProtKB-KW"/>
</dbReference>
<keyword evidence="4" id="KW-0238">DNA-binding</keyword>
<keyword evidence="2" id="KW-0805">Transcription regulation</keyword>
<dbReference type="GO" id="GO:0006352">
    <property type="term" value="P:DNA-templated transcription initiation"/>
    <property type="evidence" value="ECO:0007669"/>
    <property type="project" value="InterPro"/>
</dbReference>
<gene>
    <name evidence="8" type="ORF">EDD29_0186</name>
</gene>
<dbReference type="InterPro" id="IPR036388">
    <property type="entry name" value="WH-like_DNA-bd_sf"/>
</dbReference>
<evidence type="ECO:0000259" key="7">
    <source>
        <dbReference type="Pfam" id="PF04545"/>
    </source>
</evidence>
<comment type="caution">
    <text evidence="8">The sequence shown here is derived from an EMBL/GenBank/DDBJ whole genome shotgun (WGS) entry which is preliminary data.</text>
</comment>
<comment type="similarity">
    <text evidence="1">Belongs to the sigma-70 factor family. ECF subfamily.</text>
</comment>
<dbReference type="SUPFAM" id="SSF88659">
    <property type="entry name" value="Sigma3 and sigma4 domains of RNA polymerase sigma factors"/>
    <property type="match status" value="1"/>
</dbReference>
<evidence type="ECO:0000256" key="5">
    <source>
        <dbReference type="ARBA" id="ARBA00023163"/>
    </source>
</evidence>
<sequence length="177" mass="19798">MDHPPSGGGSRDPAAPGDPVDFARWVSSRAPALLRYGYVLTGSPHDAADLVQEALVRLRTSWARVVRKDDPEGYVRTTMARLHVSVWRRTRRETLTATVPDTAHHDPQPPDDALWQALTALPRRQRAVIALRYYEALSDEEIAARLGISRGTVRSQASRALDKLRETYNPRLEGSPR</sequence>
<feature type="domain" description="RNA polymerase sigma-70 region 4" evidence="7">
    <location>
        <begin position="117"/>
        <end position="166"/>
    </location>
</feature>
<name>A0A3N1CNG9_9ACTN</name>
<evidence type="ECO:0000256" key="4">
    <source>
        <dbReference type="ARBA" id="ARBA00023125"/>
    </source>
</evidence>
<dbReference type="GO" id="GO:0003677">
    <property type="term" value="F:DNA binding"/>
    <property type="evidence" value="ECO:0007669"/>
    <property type="project" value="UniProtKB-KW"/>
</dbReference>